<accession>A0A1D3TYC3</accession>
<name>A0A1D3TYC3_9FIRM</name>
<reference evidence="1 2" key="1">
    <citation type="submission" date="2016-09" db="EMBL/GenBank/DDBJ databases">
        <authorList>
            <person name="Capua I."/>
            <person name="De Benedictis P."/>
            <person name="Joannis T."/>
            <person name="Lombin L.H."/>
            <person name="Cattoli G."/>
        </authorList>
    </citation>
    <scope>NUCLEOTIDE SEQUENCE [LARGE SCALE GENOMIC DNA]</scope>
    <source>
        <strain evidence="1 2">GluBS11</strain>
    </source>
</reference>
<dbReference type="RefSeq" id="WP_091236801.1">
    <property type="nucleotide sequence ID" value="NZ_FMKA01000041.1"/>
</dbReference>
<keyword evidence="2" id="KW-1185">Reference proteome</keyword>
<evidence type="ECO:0000313" key="1">
    <source>
        <dbReference type="EMBL" id="SCP99446.1"/>
    </source>
</evidence>
<protein>
    <submittedName>
        <fullName evidence="1">Uncharacterized protein</fullName>
    </submittedName>
</protein>
<organism evidence="1 2">
    <name type="scientific">Anaerobium acetethylicum</name>
    <dbReference type="NCBI Taxonomy" id="1619234"/>
    <lineage>
        <taxon>Bacteria</taxon>
        <taxon>Bacillati</taxon>
        <taxon>Bacillota</taxon>
        <taxon>Clostridia</taxon>
        <taxon>Lachnospirales</taxon>
        <taxon>Lachnospiraceae</taxon>
        <taxon>Anaerobium</taxon>
    </lineage>
</organism>
<dbReference type="OrthoDB" id="2450947at2"/>
<evidence type="ECO:0000313" key="2">
    <source>
        <dbReference type="Proteomes" id="UP000199315"/>
    </source>
</evidence>
<dbReference type="EMBL" id="FMKA01000041">
    <property type="protein sequence ID" value="SCP99446.1"/>
    <property type="molecule type" value="Genomic_DNA"/>
</dbReference>
<gene>
    <name evidence="1" type="ORF">SAMN05421730_104124</name>
</gene>
<proteinExistence type="predicted"/>
<dbReference type="AlphaFoldDB" id="A0A1D3TYC3"/>
<dbReference type="Proteomes" id="UP000199315">
    <property type="component" value="Unassembled WGS sequence"/>
</dbReference>
<sequence>MDFCFFGSEHDAPEWGQIGIKEDEYHIFNKYLSDLLEYFQGLLGAVAIEADVLGLISENHCWPDNIFSYKTINPTEFLERGIRRRYIGVGIRCEGKIQVTSFLRNFIGENE</sequence>